<reference evidence="1 2" key="1">
    <citation type="submission" date="2015-08" db="EMBL/GenBank/DDBJ databases">
        <authorList>
            <person name="Babu N.S."/>
            <person name="Beckwith C.J."/>
            <person name="Beseler K.G."/>
            <person name="Brison A."/>
            <person name="Carone J.V."/>
            <person name="Caskin T.P."/>
            <person name="Diamond M."/>
            <person name="Durham M.E."/>
            <person name="Foxe J.M."/>
            <person name="Go M."/>
            <person name="Henderson B.A."/>
            <person name="Jones I.B."/>
            <person name="McGettigan J.A."/>
            <person name="Micheletti S.J."/>
            <person name="Nasrallah M.E."/>
            <person name="Ortiz D."/>
            <person name="Piller C.R."/>
            <person name="Privatt S.R."/>
            <person name="Schneider S.L."/>
            <person name="Sharp S."/>
            <person name="Smith T.C."/>
            <person name="Stanton J.D."/>
            <person name="Ullery H.E."/>
            <person name="Wilson R.J."/>
            <person name="Serrano M.G."/>
            <person name="Buck G."/>
            <person name="Lee V."/>
            <person name="Wang Y."/>
            <person name="Carvalho R."/>
            <person name="Voegtly L."/>
            <person name="Shi R."/>
            <person name="Duckworth R."/>
            <person name="Johnson A."/>
            <person name="Loviza R."/>
            <person name="Walstead R."/>
            <person name="Shah Z."/>
            <person name="Kiflezghi M."/>
            <person name="Wade K."/>
            <person name="Ball S.L."/>
            <person name="Bradley K.W."/>
            <person name="Asai D.J."/>
            <person name="Bowman C.A."/>
            <person name="Russell D.A."/>
            <person name="Pope W.H."/>
            <person name="Jacobs-Sera D."/>
            <person name="Hendrix R.W."/>
            <person name="Hatfull G.F."/>
        </authorList>
    </citation>
    <scope>NUCLEOTIDE SEQUENCE [LARGE SCALE GENOMIC DNA]</scope>
    <source>
        <strain evidence="1 2">PUDD_83A45</strain>
    </source>
</reference>
<dbReference type="STRING" id="156976.AK829_04935"/>
<gene>
    <name evidence="1" type="ORF">AK829_04935</name>
</gene>
<evidence type="ECO:0008006" key="3">
    <source>
        <dbReference type="Google" id="ProtNLM"/>
    </source>
</evidence>
<dbReference type="Proteomes" id="UP000060016">
    <property type="component" value="Chromosome"/>
</dbReference>
<organism evidence="1 2">
    <name type="scientific">Corynebacterium riegelii</name>
    <dbReference type="NCBI Taxonomy" id="156976"/>
    <lineage>
        <taxon>Bacteria</taxon>
        <taxon>Bacillati</taxon>
        <taxon>Actinomycetota</taxon>
        <taxon>Actinomycetes</taxon>
        <taxon>Mycobacteriales</taxon>
        <taxon>Corynebacteriaceae</taxon>
        <taxon>Corynebacterium</taxon>
    </lineage>
</organism>
<dbReference type="AlphaFoldDB" id="A0A0K1RF85"/>
<evidence type="ECO:0000313" key="1">
    <source>
        <dbReference type="EMBL" id="AKV59856.1"/>
    </source>
</evidence>
<keyword evidence="2" id="KW-1185">Reference proteome</keyword>
<name>A0A0K1RF85_9CORY</name>
<evidence type="ECO:0000313" key="2">
    <source>
        <dbReference type="Proteomes" id="UP000060016"/>
    </source>
</evidence>
<dbReference type="PATRIC" id="fig|156976.3.peg.980"/>
<sequence>MSERETKTLIKEIESEDPNRLVEDAGPLGKAFIRSVDAAVNLQTGTIRAYVNWLRRQNPDATPDEIQELMTKQFRTTVATTGAGAGLAAAIPGVGFVTGAAAIAGESVLFLDLAAFYTVASAYLRGTDISDPERRRAVVLTTLTGAKGVAIVDTILGSDSDKPLSKNTLNKFSGPTLKEANSMLTRFALRSMRRKLLRGWIGKLLPLGLGALAGRAANKKLANAVVDNAVGALGATPIAFAEPLPEKADAAEAKMSMDPRNFAAWILNLFKNTKKNPEAETE</sequence>
<protein>
    <recommendedName>
        <fullName evidence="3">EcsC family protein</fullName>
    </recommendedName>
</protein>
<proteinExistence type="predicted"/>
<accession>A0A0K1RF85</accession>
<dbReference type="KEGG" id="crie:AK829_04935"/>
<dbReference type="EMBL" id="CP012342">
    <property type="protein sequence ID" value="AKV59856.1"/>
    <property type="molecule type" value="Genomic_DNA"/>
</dbReference>